<organism evidence="1 2">
    <name type="scientific">Mesoterricola silvestris</name>
    <dbReference type="NCBI Taxonomy" id="2927979"/>
    <lineage>
        <taxon>Bacteria</taxon>
        <taxon>Pseudomonadati</taxon>
        <taxon>Acidobacteriota</taxon>
        <taxon>Holophagae</taxon>
        <taxon>Holophagales</taxon>
        <taxon>Holophagaceae</taxon>
        <taxon>Mesoterricola</taxon>
    </lineage>
</organism>
<evidence type="ECO:0000313" key="2">
    <source>
        <dbReference type="Proteomes" id="UP001238179"/>
    </source>
</evidence>
<evidence type="ECO:0000313" key="1">
    <source>
        <dbReference type="EMBL" id="BDU72899.1"/>
    </source>
</evidence>
<gene>
    <name evidence="1" type="ORF">METEAL_20730</name>
</gene>
<reference evidence="2" key="1">
    <citation type="journal article" date="2023" name="Int. J. Syst. Evol. Microbiol.">
        <title>Mesoterricola silvestris gen. nov., sp. nov., Mesoterricola sediminis sp. nov., Geothrix oryzae sp. nov., Geothrix edaphica sp. nov., Geothrix rubra sp. nov., and Geothrix limicola sp. nov., six novel members of Acidobacteriota isolated from soils.</title>
        <authorList>
            <person name="Itoh H."/>
            <person name="Sugisawa Y."/>
            <person name="Mise K."/>
            <person name="Xu Z."/>
            <person name="Kuniyasu M."/>
            <person name="Ushijima N."/>
            <person name="Kawano K."/>
            <person name="Kobayashi E."/>
            <person name="Shiratori Y."/>
            <person name="Masuda Y."/>
            <person name="Senoo K."/>
        </authorList>
    </citation>
    <scope>NUCLEOTIDE SEQUENCE [LARGE SCALE GENOMIC DNA]</scope>
    <source>
        <strain evidence="2">W79</strain>
    </source>
</reference>
<protein>
    <submittedName>
        <fullName evidence="1">Uncharacterized protein</fullName>
    </submittedName>
</protein>
<sequence length="61" mass="6763">MPIPLPFWVLALLAAIKARDRTGVQRVARSDDLAAREAAYDAADLISREWTPEELKGVRGD</sequence>
<proteinExistence type="predicted"/>
<keyword evidence="2" id="KW-1185">Reference proteome</keyword>
<dbReference type="AlphaFoldDB" id="A0AA48GN28"/>
<dbReference type="Proteomes" id="UP001238179">
    <property type="component" value="Chromosome"/>
</dbReference>
<name>A0AA48GN28_9BACT</name>
<accession>A0AA48GN28</accession>
<dbReference type="EMBL" id="AP027080">
    <property type="protein sequence ID" value="BDU72899.1"/>
    <property type="molecule type" value="Genomic_DNA"/>
</dbReference>
<dbReference type="KEGG" id="msil:METEAL_20730"/>